<name>A0A9D3NEP6_9TELE</name>
<evidence type="ECO:0000313" key="2">
    <source>
        <dbReference type="Proteomes" id="UP000824219"/>
    </source>
</evidence>
<organism evidence="1 2">
    <name type="scientific">Hemibagrus wyckioides</name>
    <dbReference type="NCBI Taxonomy" id="337641"/>
    <lineage>
        <taxon>Eukaryota</taxon>
        <taxon>Metazoa</taxon>
        <taxon>Chordata</taxon>
        <taxon>Craniata</taxon>
        <taxon>Vertebrata</taxon>
        <taxon>Euteleostomi</taxon>
        <taxon>Actinopterygii</taxon>
        <taxon>Neopterygii</taxon>
        <taxon>Teleostei</taxon>
        <taxon>Ostariophysi</taxon>
        <taxon>Siluriformes</taxon>
        <taxon>Bagridae</taxon>
        <taxon>Hemibagrus</taxon>
    </lineage>
</organism>
<dbReference type="Proteomes" id="UP000824219">
    <property type="component" value="Linkage Group LG19"/>
</dbReference>
<dbReference type="EMBL" id="JAHKSW010000019">
    <property type="protein sequence ID" value="KAG7320144.1"/>
    <property type="molecule type" value="Genomic_DNA"/>
</dbReference>
<keyword evidence="2" id="KW-1185">Reference proteome</keyword>
<sequence>MKLHDDVYQVRGGGSRRVAAAWTSNPDSTSNSTLTVHHGDRRTACHFRQHAGSKTNQKVNVVIGDHRWG</sequence>
<comment type="caution">
    <text evidence="1">The sequence shown here is derived from an EMBL/GenBank/DDBJ whole genome shotgun (WGS) entry which is preliminary data.</text>
</comment>
<protein>
    <submittedName>
        <fullName evidence="1">Uncharacterized protein</fullName>
    </submittedName>
</protein>
<accession>A0A9D3NEP6</accession>
<proteinExistence type="predicted"/>
<reference evidence="1 2" key="1">
    <citation type="submission" date="2021-06" db="EMBL/GenBank/DDBJ databases">
        <title>Chromosome-level genome assembly of the red-tail catfish (Hemibagrus wyckioides).</title>
        <authorList>
            <person name="Shao F."/>
        </authorList>
    </citation>
    <scope>NUCLEOTIDE SEQUENCE [LARGE SCALE GENOMIC DNA]</scope>
    <source>
        <strain evidence="1">EC202008001</strain>
        <tissue evidence="1">Blood</tissue>
    </source>
</reference>
<gene>
    <name evidence="1" type="ORF">KOW79_015997</name>
</gene>
<dbReference type="AlphaFoldDB" id="A0A9D3NEP6"/>
<evidence type="ECO:0000313" key="1">
    <source>
        <dbReference type="EMBL" id="KAG7320144.1"/>
    </source>
</evidence>